<dbReference type="HOGENOM" id="CLU_854449_0_0_9"/>
<accession>G5HRU2</accession>
<reference evidence="2 3" key="1">
    <citation type="submission" date="2011-08" db="EMBL/GenBank/DDBJ databases">
        <title>The Genome Sequence of Clostridium citroniae WAL-17108.</title>
        <authorList>
            <consortium name="The Broad Institute Genome Sequencing Platform"/>
            <person name="Earl A."/>
            <person name="Ward D."/>
            <person name="Feldgarden M."/>
            <person name="Gevers D."/>
            <person name="Finegold S.M."/>
            <person name="Summanen P.H."/>
            <person name="Molitoris D.R."/>
            <person name="Vaisanen M.L."/>
            <person name="Daigneault M."/>
            <person name="Allen-Vercoe E."/>
            <person name="Young S.K."/>
            <person name="Zeng Q."/>
            <person name="Gargeya S."/>
            <person name="Fitzgerald M."/>
            <person name="Haas B."/>
            <person name="Abouelleil A."/>
            <person name="Alvarado L."/>
            <person name="Arachchi H.M."/>
            <person name="Berlin A."/>
            <person name="Brown A."/>
            <person name="Chapman S.B."/>
            <person name="Chen Z."/>
            <person name="Dunbar C."/>
            <person name="Freedman E."/>
            <person name="Gearin G."/>
            <person name="Gellesch M."/>
            <person name="Goldberg J."/>
            <person name="Griggs A."/>
            <person name="Gujja S."/>
            <person name="Heiman D."/>
            <person name="Howarth C."/>
            <person name="Larson L."/>
            <person name="Lui A."/>
            <person name="MacDonald P.J.P."/>
            <person name="Montmayeur A."/>
            <person name="Murphy C."/>
            <person name="Neiman D."/>
            <person name="Pearson M."/>
            <person name="Priest M."/>
            <person name="Roberts A."/>
            <person name="Saif S."/>
            <person name="Shea T."/>
            <person name="Shenoy N."/>
            <person name="Sisk P."/>
            <person name="Stolte C."/>
            <person name="Sykes S."/>
            <person name="Wortman J."/>
            <person name="Nusbaum C."/>
            <person name="Birren B."/>
        </authorList>
    </citation>
    <scope>NUCLEOTIDE SEQUENCE [LARGE SCALE GENOMIC DNA]</scope>
    <source>
        <strain evidence="2 3">WAL-17108</strain>
    </source>
</reference>
<dbReference type="AlphaFoldDB" id="G5HRU2"/>
<gene>
    <name evidence="2" type="ORF">HMPREF9469_05304</name>
</gene>
<organism evidence="2 3">
    <name type="scientific">[Clostridium] citroniae WAL-17108</name>
    <dbReference type="NCBI Taxonomy" id="742733"/>
    <lineage>
        <taxon>Bacteria</taxon>
        <taxon>Bacillati</taxon>
        <taxon>Bacillota</taxon>
        <taxon>Clostridia</taxon>
        <taxon>Lachnospirales</taxon>
        <taxon>Lachnospiraceae</taxon>
        <taxon>Enterocloster</taxon>
    </lineage>
</organism>
<evidence type="ECO:0008006" key="4">
    <source>
        <dbReference type="Google" id="ProtNLM"/>
    </source>
</evidence>
<proteinExistence type="predicted"/>
<keyword evidence="1" id="KW-0472">Membrane</keyword>
<protein>
    <recommendedName>
        <fullName evidence="4">ADP-heptose:LPS heptosyltransferase</fullName>
    </recommendedName>
</protein>
<dbReference type="RefSeq" id="WP_007869484.1">
    <property type="nucleotide sequence ID" value="NZ_JH376430.1"/>
</dbReference>
<keyword evidence="1" id="KW-1133">Transmembrane helix</keyword>
<dbReference type="Proteomes" id="UP000003763">
    <property type="component" value="Unassembled WGS sequence"/>
</dbReference>
<evidence type="ECO:0000313" key="2">
    <source>
        <dbReference type="EMBL" id="EHE95809.1"/>
    </source>
</evidence>
<name>G5HRU2_9FIRM</name>
<feature type="transmembrane region" description="Helical" evidence="1">
    <location>
        <begin position="12"/>
        <end position="34"/>
    </location>
</feature>
<comment type="caution">
    <text evidence="2">The sequence shown here is derived from an EMBL/GenBank/DDBJ whole genome shotgun (WGS) entry which is preliminary data.</text>
</comment>
<dbReference type="PATRIC" id="fig|742733.3.peg.5439"/>
<dbReference type="SUPFAM" id="SSF53756">
    <property type="entry name" value="UDP-Glycosyltransferase/glycogen phosphorylase"/>
    <property type="match status" value="1"/>
</dbReference>
<keyword evidence="1" id="KW-0812">Transmembrane</keyword>
<dbReference type="EMBL" id="ADLJ01000049">
    <property type="protein sequence ID" value="EHE95809.1"/>
    <property type="molecule type" value="Genomic_DNA"/>
</dbReference>
<evidence type="ECO:0000313" key="3">
    <source>
        <dbReference type="Proteomes" id="UP000003763"/>
    </source>
</evidence>
<evidence type="ECO:0000256" key="1">
    <source>
        <dbReference type="SAM" id="Phobius"/>
    </source>
</evidence>
<dbReference type="eggNOG" id="COG0859">
    <property type="taxonomic scope" value="Bacteria"/>
</dbReference>
<sequence>MSMLNLFKSTIIVVFRNIYVSLIRVPISIVYIIYKFRSESTHYMVVCDHIGDTLLCLGYINAYRNKHGIRHLTFVTTQSMMSLVEGYDQFLDNTIFLQKKCLRLILDAGKTNFGDHVIKKLKGVTIINPENAFTSEFFLYPSRFPMISLKDCIKYGELNLESDAKFITPHFQYDDNDIIKKLNVKKGKTVILTPYAVVTKPIPFSFFDKLSELLLEQGFQIMTNITDPKQVVVKGSLPLYCGLDQAMVIAEYCGWVIGLRSGILDLLCYAKCHVIALYPSDNRYVNFFKLSALEGIEADITEHRLSNEKYDLSYLMDYIKQRRKI</sequence>